<organism evidence="2 3">
    <name type="scientific">Glossina austeni</name>
    <name type="common">Savannah tsetse fly</name>
    <dbReference type="NCBI Taxonomy" id="7395"/>
    <lineage>
        <taxon>Eukaryota</taxon>
        <taxon>Metazoa</taxon>
        <taxon>Ecdysozoa</taxon>
        <taxon>Arthropoda</taxon>
        <taxon>Hexapoda</taxon>
        <taxon>Insecta</taxon>
        <taxon>Pterygota</taxon>
        <taxon>Neoptera</taxon>
        <taxon>Endopterygota</taxon>
        <taxon>Diptera</taxon>
        <taxon>Brachycera</taxon>
        <taxon>Muscomorpha</taxon>
        <taxon>Hippoboscoidea</taxon>
        <taxon>Glossinidae</taxon>
        <taxon>Glossina</taxon>
    </lineage>
</organism>
<sequence length="107" mass="12212">MCSNIQVKDFSARASDEPPCHFTTESPIISERPRERKRNQVKARRHTTLSRLQFMLCWLHYCMLFACLIVCLFACSLANSLTRLPVRRQAKVKCLYLNGGGSDCSSV</sequence>
<dbReference type="VEuPathDB" id="VectorBase:GAUT041853"/>
<evidence type="ECO:0000256" key="1">
    <source>
        <dbReference type="SAM" id="Phobius"/>
    </source>
</evidence>
<evidence type="ECO:0000313" key="3">
    <source>
        <dbReference type="Proteomes" id="UP000078200"/>
    </source>
</evidence>
<name>A0A1A9VMM3_GLOAU</name>
<feature type="transmembrane region" description="Helical" evidence="1">
    <location>
        <begin position="58"/>
        <end position="81"/>
    </location>
</feature>
<proteinExistence type="predicted"/>
<reference evidence="2" key="1">
    <citation type="submission" date="2020-05" db="UniProtKB">
        <authorList>
            <consortium name="EnsemblMetazoa"/>
        </authorList>
    </citation>
    <scope>IDENTIFICATION</scope>
    <source>
        <strain evidence="2">TTRI</strain>
    </source>
</reference>
<evidence type="ECO:0000313" key="2">
    <source>
        <dbReference type="EnsemblMetazoa" id="GAUT041853-PA"/>
    </source>
</evidence>
<protein>
    <submittedName>
        <fullName evidence="2">Uncharacterized protein</fullName>
    </submittedName>
</protein>
<keyword evidence="3" id="KW-1185">Reference proteome</keyword>
<keyword evidence="1" id="KW-1133">Transmembrane helix</keyword>
<dbReference type="Proteomes" id="UP000078200">
    <property type="component" value="Unassembled WGS sequence"/>
</dbReference>
<accession>A0A1A9VMM3</accession>
<keyword evidence="1" id="KW-0472">Membrane</keyword>
<keyword evidence="1" id="KW-0812">Transmembrane</keyword>
<dbReference type="AlphaFoldDB" id="A0A1A9VMM3"/>
<dbReference type="EnsemblMetazoa" id="GAUT041853-RA">
    <property type="protein sequence ID" value="GAUT041853-PA"/>
    <property type="gene ID" value="GAUT041853"/>
</dbReference>